<feature type="binding site" evidence="7">
    <location>
        <position position="83"/>
    </location>
    <ligand>
        <name>Cu cation</name>
        <dbReference type="ChEBI" id="CHEBI:23378"/>
    </ligand>
</feature>
<keyword evidence="4" id="KW-0574">Periplasm</keyword>
<organism evidence="9 10">
    <name type="scientific">Candidatus Harrisonbacteria bacterium RIFCSPLOWO2_02_FULL_45_10c</name>
    <dbReference type="NCBI Taxonomy" id="1798410"/>
    <lineage>
        <taxon>Bacteria</taxon>
        <taxon>Candidatus Harrisoniibacteriota</taxon>
    </lineage>
</organism>
<dbReference type="PANTHER" id="PTHR36507:SF1">
    <property type="entry name" value="BLL1555 PROTEIN"/>
    <property type="match status" value="1"/>
</dbReference>
<evidence type="ECO:0000256" key="5">
    <source>
        <dbReference type="ARBA" id="ARBA00022982"/>
    </source>
</evidence>
<evidence type="ECO:0000256" key="1">
    <source>
        <dbReference type="ARBA" id="ARBA00004418"/>
    </source>
</evidence>
<dbReference type="SUPFAM" id="SSF49503">
    <property type="entry name" value="Cupredoxins"/>
    <property type="match status" value="1"/>
</dbReference>
<evidence type="ECO:0000256" key="3">
    <source>
        <dbReference type="ARBA" id="ARBA00022723"/>
    </source>
</evidence>
<evidence type="ECO:0000313" key="10">
    <source>
        <dbReference type="Proteomes" id="UP000176284"/>
    </source>
</evidence>
<sequence length="94" mass="10176">MKEPAAVQPAAVKADISGFKFAPAKITVKKGTTVEWTNQDSAAHTITADIAGTGPDSELFGKNETYRYTFNDIGVFNYHCKPHPSMKGTVEVTE</sequence>
<dbReference type="InterPro" id="IPR008972">
    <property type="entry name" value="Cupredoxin"/>
</dbReference>
<keyword evidence="2" id="KW-0813">Transport</keyword>
<dbReference type="STRING" id="1798410.A3H63_01000"/>
<dbReference type="Proteomes" id="UP000176284">
    <property type="component" value="Unassembled WGS sequence"/>
</dbReference>
<proteinExistence type="predicted"/>
<dbReference type="GO" id="GO:0009055">
    <property type="term" value="F:electron transfer activity"/>
    <property type="evidence" value="ECO:0007669"/>
    <property type="project" value="InterPro"/>
</dbReference>
<dbReference type="PANTHER" id="PTHR36507">
    <property type="entry name" value="BLL1555 PROTEIN"/>
    <property type="match status" value="1"/>
</dbReference>
<dbReference type="GO" id="GO:0042597">
    <property type="term" value="C:periplasmic space"/>
    <property type="evidence" value="ECO:0007669"/>
    <property type="project" value="UniProtKB-SubCell"/>
</dbReference>
<keyword evidence="3 7" id="KW-0479">Metal-binding</keyword>
<feature type="binding site" evidence="7">
    <location>
        <position position="44"/>
    </location>
    <ligand>
        <name>Cu cation</name>
        <dbReference type="ChEBI" id="CHEBI:23378"/>
    </ligand>
</feature>
<dbReference type="Pfam" id="PF00127">
    <property type="entry name" value="Copper-bind"/>
    <property type="match status" value="1"/>
</dbReference>
<feature type="binding site" evidence="7">
    <location>
        <position position="80"/>
    </location>
    <ligand>
        <name>Cu cation</name>
        <dbReference type="ChEBI" id="CHEBI:23378"/>
    </ligand>
</feature>
<feature type="domain" description="Blue (type 1) copper" evidence="8">
    <location>
        <begin position="11"/>
        <end position="92"/>
    </location>
</feature>
<name>A0A1G1ZUJ5_9BACT</name>
<reference evidence="9 10" key="1">
    <citation type="journal article" date="2016" name="Nat. Commun.">
        <title>Thousands of microbial genomes shed light on interconnected biogeochemical processes in an aquifer system.</title>
        <authorList>
            <person name="Anantharaman K."/>
            <person name="Brown C.T."/>
            <person name="Hug L.A."/>
            <person name="Sharon I."/>
            <person name="Castelle C.J."/>
            <person name="Probst A.J."/>
            <person name="Thomas B.C."/>
            <person name="Singh A."/>
            <person name="Wilkins M.J."/>
            <person name="Karaoz U."/>
            <person name="Brodie E.L."/>
            <person name="Williams K.H."/>
            <person name="Hubbard S.S."/>
            <person name="Banfield J.F."/>
        </authorList>
    </citation>
    <scope>NUCLEOTIDE SEQUENCE [LARGE SCALE GENOMIC DNA]</scope>
</reference>
<keyword evidence="5" id="KW-0249">Electron transport</keyword>
<evidence type="ECO:0000256" key="4">
    <source>
        <dbReference type="ARBA" id="ARBA00022764"/>
    </source>
</evidence>
<comment type="subcellular location">
    <subcellularLocation>
        <location evidence="1">Periplasm</location>
    </subcellularLocation>
</comment>
<dbReference type="Gene3D" id="2.60.40.420">
    <property type="entry name" value="Cupredoxins - blue copper proteins"/>
    <property type="match status" value="1"/>
</dbReference>
<comment type="caution">
    <text evidence="9">The sequence shown here is derived from an EMBL/GenBank/DDBJ whole genome shotgun (WGS) entry which is preliminary data.</text>
</comment>
<dbReference type="InterPro" id="IPR000923">
    <property type="entry name" value="BlueCu_1"/>
</dbReference>
<gene>
    <name evidence="9" type="ORF">A3H63_01000</name>
</gene>
<dbReference type="GO" id="GO:0005507">
    <property type="term" value="F:copper ion binding"/>
    <property type="evidence" value="ECO:0007669"/>
    <property type="project" value="InterPro"/>
</dbReference>
<protein>
    <recommendedName>
        <fullName evidence="8">Blue (type 1) copper domain-containing protein</fullName>
    </recommendedName>
</protein>
<dbReference type="AlphaFoldDB" id="A0A1G1ZUJ5"/>
<evidence type="ECO:0000313" key="9">
    <source>
        <dbReference type="EMBL" id="OGY68373.1"/>
    </source>
</evidence>
<dbReference type="PRINTS" id="PR00155">
    <property type="entry name" value="AMICYANIN"/>
</dbReference>
<accession>A0A1G1ZUJ5</accession>
<dbReference type="InterPro" id="IPR002386">
    <property type="entry name" value="Amicyanin/Pseudoazurin"/>
</dbReference>
<dbReference type="EMBL" id="MHJM01000001">
    <property type="protein sequence ID" value="OGY68373.1"/>
    <property type="molecule type" value="Genomic_DNA"/>
</dbReference>
<feature type="binding site" evidence="7">
    <location>
        <position position="86"/>
    </location>
    <ligand>
        <name>Cu cation</name>
        <dbReference type="ChEBI" id="CHEBI:23378"/>
    </ligand>
</feature>
<evidence type="ECO:0000256" key="2">
    <source>
        <dbReference type="ARBA" id="ARBA00022448"/>
    </source>
</evidence>
<evidence type="ECO:0000256" key="6">
    <source>
        <dbReference type="ARBA" id="ARBA00023008"/>
    </source>
</evidence>
<evidence type="ECO:0000256" key="7">
    <source>
        <dbReference type="PIRSR" id="PIRSR602386-1"/>
    </source>
</evidence>
<keyword evidence="6 7" id="KW-0186">Copper</keyword>
<dbReference type="InterPro" id="IPR052721">
    <property type="entry name" value="ET_Amicyanin"/>
</dbReference>
<comment type="cofactor">
    <cofactor evidence="7">
        <name>Cu cation</name>
        <dbReference type="ChEBI" id="CHEBI:23378"/>
    </cofactor>
    <text evidence="7">Binds 1 copper ion per subunit.</text>
</comment>
<evidence type="ECO:0000259" key="8">
    <source>
        <dbReference type="Pfam" id="PF00127"/>
    </source>
</evidence>